<accession>A0A6N7Z1V8</accession>
<keyword evidence="7" id="KW-1185">Reference proteome</keyword>
<dbReference type="PANTHER" id="PTHR42804:SF1">
    <property type="entry name" value="ALDEHYDE DEHYDROGENASE-RELATED"/>
    <property type="match status" value="1"/>
</dbReference>
<feature type="domain" description="Aldehyde dehydrogenase" evidence="5">
    <location>
        <begin position="33"/>
        <end position="489"/>
    </location>
</feature>
<dbReference type="FunFam" id="3.40.605.10:FF:000007">
    <property type="entry name" value="NAD/NADP-dependent betaine aldehyde dehydrogenase"/>
    <property type="match status" value="1"/>
</dbReference>
<comment type="similarity">
    <text evidence="1 4">Belongs to the aldehyde dehydrogenase family.</text>
</comment>
<dbReference type="PANTHER" id="PTHR42804">
    <property type="entry name" value="ALDEHYDE DEHYDROGENASE"/>
    <property type="match status" value="1"/>
</dbReference>
<gene>
    <name evidence="6" type="ORF">GKO32_07000</name>
</gene>
<dbReference type="AlphaFoldDB" id="A0A6N7Z1V8"/>
<dbReference type="InterPro" id="IPR016163">
    <property type="entry name" value="Ald_DH_C"/>
</dbReference>
<protein>
    <submittedName>
        <fullName evidence="6">Aldehyde dehydrogenase family protein</fullName>
    </submittedName>
</protein>
<dbReference type="EMBL" id="WMBA01000007">
    <property type="protein sequence ID" value="MTD53730.1"/>
    <property type="molecule type" value="Genomic_DNA"/>
</dbReference>
<reference evidence="6 7" key="1">
    <citation type="submission" date="2019-11" db="EMBL/GenBank/DDBJ databases">
        <title>Draft genome of Amycolatopsis RM579.</title>
        <authorList>
            <person name="Duangmal K."/>
            <person name="Mingma R."/>
        </authorList>
    </citation>
    <scope>NUCLEOTIDE SEQUENCE [LARGE SCALE GENOMIC DNA]</scope>
    <source>
        <strain evidence="6 7">RM579</strain>
    </source>
</reference>
<organism evidence="6 7">
    <name type="scientific">Amycolatopsis pithecellobii</name>
    <dbReference type="NCBI Taxonomy" id="664692"/>
    <lineage>
        <taxon>Bacteria</taxon>
        <taxon>Bacillati</taxon>
        <taxon>Actinomycetota</taxon>
        <taxon>Actinomycetes</taxon>
        <taxon>Pseudonocardiales</taxon>
        <taxon>Pseudonocardiaceae</taxon>
        <taxon>Amycolatopsis</taxon>
    </lineage>
</organism>
<evidence type="ECO:0000313" key="7">
    <source>
        <dbReference type="Proteomes" id="UP000440096"/>
    </source>
</evidence>
<dbReference type="InterPro" id="IPR029510">
    <property type="entry name" value="Ald_DH_CS_GLU"/>
</dbReference>
<dbReference type="RefSeq" id="WP_154755964.1">
    <property type="nucleotide sequence ID" value="NZ_WMBA01000007.1"/>
</dbReference>
<name>A0A6N7Z1V8_9PSEU</name>
<dbReference type="Gene3D" id="3.40.309.10">
    <property type="entry name" value="Aldehyde Dehydrogenase, Chain A, domain 2"/>
    <property type="match status" value="1"/>
</dbReference>
<evidence type="ECO:0000313" key="6">
    <source>
        <dbReference type="EMBL" id="MTD53730.1"/>
    </source>
</evidence>
<feature type="active site" evidence="3">
    <location>
        <position position="263"/>
    </location>
</feature>
<dbReference type="InterPro" id="IPR015590">
    <property type="entry name" value="Aldehyde_DH_dom"/>
</dbReference>
<keyword evidence="2 4" id="KW-0560">Oxidoreductase</keyword>
<dbReference type="InterPro" id="IPR016162">
    <property type="entry name" value="Ald_DH_N"/>
</dbReference>
<dbReference type="Gene3D" id="3.40.605.10">
    <property type="entry name" value="Aldehyde Dehydrogenase, Chain A, domain 1"/>
    <property type="match status" value="1"/>
</dbReference>
<evidence type="ECO:0000259" key="5">
    <source>
        <dbReference type="Pfam" id="PF00171"/>
    </source>
</evidence>
<evidence type="ECO:0000256" key="3">
    <source>
        <dbReference type="PROSITE-ProRule" id="PRU10007"/>
    </source>
</evidence>
<evidence type="ECO:0000256" key="1">
    <source>
        <dbReference type="ARBA" id="ARBA00009986"/>
    </source>
</evidence>
<dbReference type="SUPFAM" id="SSF53720">
    <property type="entry name" value="ALDH-like"/>
    <property type="match status" value="1"/>
</dbReference>
<dbReference type="OrthoDB" id="6882680at2"/>
<proteinExistence type="inferred from homology"/>
<comment type="caution">
    <text evidence="6">The sequence shown here is derived from an EMBL/GenBank/DDBJ whole genome shotgun (WGS) entry which is preliminary data.</text>
</comment>
<dbReference type="Proteomes" id="UP000440096">
    <property type="component" value="Unassembled WGS sequence"/>
</dbReference>
<evidence type="ECO:0000256" key="2">
    <source>
        <dbReference type="ARBA" id="ARBA00023002"/>
    </source>
</evidence>
<evidence type="ECO:0000256" key="4">
    <source>
        <dbReference type="RuleBase" id="RU003345"/>
    </source>
</evidence>
<sequence>MNDTVLADNQARAQEMLATQWQLFLDGGLRDAQNGATFDVVSPHAEQVIAQVPNASVDDADAAVAAATRAWPSWAAMPPTERAKYVSQIASIIEANRDDLALLDAVDGGAPIGIMAMDVNHSAAVCRYFAGLALETKGYSVPLTTGTHFTVREPYGVVAAIVPFNHPILFAVTKLAAPLVAGNCVILKPAEATPLSALWLGKLLSDVFPPGVVQILTGDGPTVPSRLVKHPDVTRISFTGSEQTGRRILRDAADTGVKEVSLELGGKNAMVVYPDADPQEVADAAFRGMNFAWSGQSCGSTSRLVIHETLADKVLNLMVDRLQGRRIGNPVDPSNEQGPMVDKRQFDRVTGFVSEAVEQGARVVCGGGTPATAQHGYYFEPTILDGVDTTDRVAVEEIFGPVLSVIRWNDGDDPVDIANSVRYGLTGSVFSNDVRLALRAAKRIRAGYIWINGSARHFIGMPFGGYKASGLGREESIEELLSYTQVKSIHIVDEVTS</sequence>
<dbReference type="GO" id="GO:0016620">
    <property type="term" value="F:oxidoreductase activity, acting on the aldehyde or oxo group of donors, NAD or NADP as acceptor"/>
    <property type="evidence" value="ECO:0007669"/>
    <property type="project" value="InterPro"/>
</dbReference>
<dbReference type="PROSITE" id="PS00687">
    <property type="entry name" value="ALDEHYDE_DEHYDR_GLU"/>
    <property type="match status" value="1"/>
</dbReference>
<dbReference type="InterPro" id="IPR016161">
    <property type="entry name" value="Ald_DH/histidinol_DH"/>
</dbReference>
<dbReference type="Pfam" id="PF00171">
    <property type="entry name" value="Aldedh"/>
    <property type="match status" value="1"/>
</dbReference>